<keyword evidence="4" id="KW-1185">Reference proteome</keyword>
<dbReference type="InterPro" id="IPR029787">
    <property type="entry name" value="Nucleotide_cyclase"/>
</dbReference>
<dbReference type="InterPro" id="IPR043128">
    <property type="entry name" value="Rev_trsase/Diguanyl_cyclase"/>
</dbReference>
<dbReference type="PANTHER" id="PTHR46663">
    <property type="entry name" value="DIGUANYLATE CYCLASE DGCT-RELATED"/>
    <property type="match status" value="1"/>
</dbReference>
<dbReference type="Proteomes" id="UP000278006">
    <property type="component" value="Unassembled WGS sequence"/>
</dbReference>
<name>A0A3M6QKC8_9BURK</name>
<gene>
    <name evidence="3" type="ORF">D8I35_16480</name>
</gene>
<dbReference type="InterPro" id="IPR000160">
    <property type="entry name" value="GGDEF_dom"/>
</dbReference>
<keyword evidence="1" id="KW-1133">Transmembrane helix</keyword>
<feature type="domain" description="GGDEF" evidence="2">
    <location>
        <begin position="336"/>
        <end position="469"/>
    </location>
</feature>
<dbReference type="PROSITE" id="PS50887">
    <property type="entry name" value="GGDEF"/>
    <property type="match status" value="1"/>
</dbReference>
<dbReference type="AlphaFoldDB" id="A0A3M6QKC8"/>
<feature type="transmembrane region" description="Helical" evidence="1">
    <location>
        <begin position="249"/>
        <end position="266"/>
    </location>
</feature>
<keyword evidence="1" id="KW-0472">Membrane</keyword>
<dbReference type="SMART" id="SM00267">
    <property type="entry name" value="GGDEF"/>
    <property type="match status" value="1"/>
</dbReference>
<organism evidence="3 4">
    <name type="scientific">Corticibacter populi</name>
    <dbReference type="NCBI Taxonomy" id="1550736"/>
    <lineage>
        <taxon>Bacteria</taxon>
        <taxon>Pseudomonadati</taxon>
        <taxon>Pseudomonadota</taxon>
        <taxon>Betaproteobacteria</taxon>
        <taxon>Burkholderiales</taxon>
        <taxon>Comamonadaceae</taxon>
        <taxon>Corticibacter</taxon>
    </lineage>
</organism>
<proteinExistence type="predicted"/>
<dbReference type="InterPro" id="IPR052163">
    <property type="entry name" value="DGC-Regulatory_Protein"/>
</dbReference>
<feature type="transmembrane region" description="Helical" evidence="1">
    <location>
        <begin position="127"/>
        <end position="149"/>
    </location>
</feature>
<comment type="caution">
    <text evidence="3">The sequence shown here is derived from an EMBL/GenBank/DDBJ whole genome shotgun (WGS) entry which is preliminary data.</text>
</comment>
<dbReference type="CDD" id="cd01949">
    <property type="entry name" value="GGDEF"/>
    <property type="match status" value="1"/>
</dbReference>
<dbReference type="GO" id="GO:0003824">
    <property type="term" value="F:catalytic activity"/>
    <property type="evidence" value="ECO:0007669"/>
    <property type="project" value="UniProtKB-ARBA"/>
</dbReference>
<sequence>MAGTPLLNNWPRSRRVASRALAPLLFAIVVFLACLIGIHTRPVGFLATVWPANAVMLGLLIRMPSAGRLPKWIAGGIAFMAADLLTGSSLVKALILNGANLAGIAAAYGVYMRSPAAQTGLRQPASMLYLLLAAAAGGAVAGVVGGVANPMLFNGSALRGWVFWCATEFANYAAVLPVILAAPDQLRWRQRLQDSKSLRAADIPPVAVLLLSFMVAAWIGGPGAIAFPVPALLWCALVYPVFPTAALTLLFGVWTLGFISAGYVPAHPDDEMMLVSWRLGISLIAVTPIMLACVMQSRNDLLAKLHHLATHDPLTGMLNRKAFCEDAEKSLAGTRQPCAILMFDLDHFKTVNDTFGHATGDKVLVAFAERVRACLRAQDLFGRLGGEEFAALVFDCTKAQAVALADRIRSATREPVILDDGKSLVITTSIGIAMDDPADGRPVGVDGLLARADTMLYRAKSAGRDRSDV</sequence>
<feature type="transmembrane region" description="Helical" evidence="1">
    <location>
        <begin position="272"/>
        <end position="294"/>
    </location>
</feature>
<protein>
    <submittedName>
        <fullName evidence="3">Sensor domain-containing diguanylate cyclase</fullName>
    </submittedName>
</protein>
<evidence type="ECO:0000313" key="4">
    <source>
        <dbReference type="Proteomes" id="UP000278006"/>
    </source>
</evidence>
<evidence type="ECO:0000259" key="2">
    <source>
        <dbReference type="PROSITE" id="PS50887"/>
    </source>
</evidence>
<dbReference type="OrthoDB" id="9813903at2"/>
<dbReference type="PANTHER" id="PTHR46663:SF4">
    <property type="entry name" value="DIGUANYLATE CYCLASE DGCT-RELATED"/>
    <property type="match status" value="1"/>
</dbReference>
<evidence type="ECO:0000313" key="3">
    <source>
        <dbReference type="EMBL" id="RMX03477.1"/>
    </source>
</evidence>
<feature type="transmembrane region" description="Helical" evidence="1">
    <location>
        <begin position="203"/>
        <end position="219"/>
    </location>
</feature>
<dbReference type="FunFam" id="3.30.70.270:FF:000001">
    <property type="entry name" value="Diguanylate cyclase domain protein"/>
    <property type="match status" value="1"/>
</dbReference>
<keyword evidence="1" id="KW-0812">Transmembrane</keyword>
<feature type="transmembrane region" description="Helical" evidence="1">
    <location>
        <begin position="93"/>
        <end position="111"/>
    </location>
</feature>
<dbReference type="Gene3D" id="3.30.70.270">
    <property type="match status" value="1"/>
</dbReference>
<feature type="transmembrane region" description="Helical" evidence="1">
    <location>
        <begin position="20"/>
        <end position="38"/>
    </location>
</feature>
<dbReference type="Pfam" id="PF00990">
    <property type="entry name" value="GGDEF"/>
    <property type="match status" value="1"/>
</dbReference>
<feature type="transmembrane region" description="Helical" evidence="1">
    <location>
        <begin position="161"/>
        <end position="182"/>
    </location>
</feature>
<dbReference type="NCBIfam" id="TIGR00254">
    <property type="entry name" value="GGDEF"/>
    <property type="match status" value="1"/>
</dbReference>
<dbReference type="EMBL" id="RDQO01000006">
    <property type="protein sequence ID" value="RMX03477.1"/>
    <property type="molecule type" value="Genomic_DNA"/>
</dbReference>
<accession>A0A3M6QKC8</accession>
<reference evidence="3 4" key="1">
    <citation type="submission" date="2018-10" db="EMBL/GenBank/DDBJ databases">
        <title>Draft genome of Cortibacter populi DSM10536.</title>
        <authorList>
            <person name="Bernier A.-M."/>
            <person name="Bernard K."/>
        </authorList>
    </citation>
    <scope>NUCLEOTIDE SEQUENCE [LARGE SCALE GENOMIC DNA]</scope>
    <source>
        <strain evidence="3 4">DSM 105136</strain>
    </source>
</reference>
<evidence type="ECO:0000256" key="1">
    <source>
        <dbReference type="SAM" id="Phobius"/>
    </source>
</evidence>
<dbReference type="SUPFAM" id="SSF55073">
    <property type="entry name" value="Nucleotide cyclase"/>
    <property type="match status" value="1"/>
</dbReference>
<dbReference type="RefSeq" id="WP_122231391.1">
    <property type="nucleotide sequence ID" value="NZ_RDQO01000006.1"/>
</dbReference>